<dbReference type="RefSeq" id="WP_307804291.1">
    <property type="nucleotide sequence ID" value="NZ_BAAAMH010000033.1"/>
</dbReference>
<accession>A0ABS4ZCD5</accession>
<dbReference type="PANTHER" id="PTHR48081">
    <property type="entry name" value="AB HYDROLASE SUPERFAMILY PROTEIN C4A8.06C"/>
    <property type="match status" value="1"/>
</dbReference>
<dbReference type="Gene3D" id="3.40.50.1820">
    <property type="entry name" value="alpha/beta hydrolase"/>
    <property type="match status" value="1"/>
</dbReference>
<evidence type="ECO:0000313" key="4">
    <source>
        <dbReference type="Proteomes" id="UP000758168"/>
    </source>
</evidence>
<dbReference type="InterPro" id="IPR049492">
    <property type="entry name" value="BD-FAE-like_dom"/>
</dbReference>
<dbReference type="EMBL" id="JAGIOB010000001">
    <property type="protein sequence ID" value="MBP2418385.1"/>
    <property type="molecule type" value="Genomic_DNA"/>
</dbReference>
<evidence type="ECO:0000256" key="1">
    <source>
        <dbReference type="ARBA" id="ARBA00022801"/>
    </source>
</evidence>
<dbReference type="PANTHER" id="PTHR48081:SF33">
    <property type="entry name" value="KYNURENINE FORMAMIDASE"/>
    <property type="match status" value="1"/>
</dbReference>
<dbReference type="InterPro" id="IPR029058">
    <property type="entry name" value="AB_hydrolase_fold"/>
</dbReference>
<gene>
    <name evidence="3" type="ORF">JOF54_003307</name>
</gene>
<name>A0ABS4ZCD5_9ACTN</name>
<evidence type="ECO:0000259" key="2">
    <source>
        <dbReference type="Pfam" id="PF20434"/>
    </source>
</evidence>
<dbReference type="Proteomes" id="UP000758168">
    <property type="component" value="Unassembled WGS sequence"/>
</dbReference>
<feature type="domain" description="BD-FAE-like" evidence="2">
    <location>
        <begin position="21"/>
        <end position="218"/>
    </location>
</feature>
<evidence type="ECO:0000313" key="3">
    <source>
        <dbReference type="EMBL" id="MBP2418385.1"/>
    </source>
</evidence>
<organism evidence="3 4">
    <name type="scientific">Microlunatus capsulatus</name>
    <dbReference type="NCBI Taxonomy" id="99117"/>
    <lineage>
        <taxon>Bacteria</taxon>
        <taxon>Bacillati</taxon>
        <taxon>Actinomycetota</taxon>
        <taxon>Actinomycetes</taxon>
        <taxon>Propionibacteriales</taxon>
        <taxon>Propionibacteriaceae</taxon>
        <taxon>Microlunatus</taxon>
    </lineage>
</organism>
<dbReference type="SUPFAM" id="SSF53474">
    <property type="entry name" value="alpha/beta-Hydrolases"/>
    <property type="match status" value="1"/>
</dbReference>
<dbReference type="InterPro" id="IPR050300">
    <property type="entry name" value="GDXG_lipolytic_enzyme"/>
</dbReference>
<keyword evidence="1" id="KW-0378">Hydrolase</keyword>
<proteinExistence type="predicted"/>
<keyword evidence="4" id="KW-1185">Reference proteome</keyword>
<dbReference type="Pfam" id="PF20434">
    <property type="entry name" value="BD-FAE"/>
    <property type="match status" value="1"/>
</dbReference>
<comment type="caution">
    <text evidence="3">The sequence shown here is derived from an EMBL/GenBank/DDBJ whole genome shotgun (WGS) entry which is preliminary data.</text>
</comment>
<reference evidence="3 4" key="1">
    <citation type="submission" date="2021-03" db="EMBL/GenBank/DDBJ databases">
        <title>Sequencing the genomes of 1000 actinobacteria strains.</title>
        <authorList>
            <person name="Klenk H.-P."/>
        </authorList>
    </citation>
    <scope>NUCLEOTIDE SEQUENCE [LARGE SCALE GENOMIC DNA]</scope>
    <source>
        <strain evidence="3 4">DSM 12936</strain>
    </source>
</reference>
<sequence>MPRYRYGDHPSQYAELSLPAGSGPVPVVVVVHGGFWRDAYDADLARPLAADLVPRGWAALVVEYRRVGRSRTDGGGGWPGTALDVAAAVDGLAGPGQELAGGRLDLDHVVALGHSAGGHLAGWLAARPGLPAGAPGAGPAVRLSGFVSQAGVLDLVSAAREQVGGDAVPDLMGGGPDEQPEAYALASPTARLPLGVASVCVHGAADTNVPFRQSEAFVAASRAAGDRSELRRFDGDHFAPITVGTPAWALCVEALDALRAG</sequence>
<protein>
    <submittedName>
        <fullName evidence="3">Acetyl esterase/lipase</fullName>
    </submittedName>
</protein>